<dbReference type="AlphaFoldDB" id="A0AAD1Y8Z7"/>
<dbReference type="GO" id="GO:0005634">
    <property type="term" value="C:nucleus"/>
    <property type="evidence" value="ECO:0007669"/>
    <property type="project" value="UniProtKB-SubCell"/>
</dbReference>
<evidence type="ECO:0000259" key="8">
    <source>
        <dbReference type="PROSITE" id="PS50157"/>
    </source>
</evidence>
<keyword evidence="2" id="KW-0479">Metal-binding</keyword>
<evidence type="ECO:0000313" key="10">
    <source>
        <dbReference type="Proteomes" id="UP001295684"/>
    </source>
</evidence>
<evidence type="ECO:0000256" key="7">
    <source>
        <dbReference type="PROSITE-ProRule" id="PRU00042"/>
    </source>
</evidence>
<keyword evidence="3" id="KW-0677">Repeat</keyword>
<dbReference type="GO" id="GO:0010468">
    <property type="term" value="P:regulation of gene expression"/>
    <property type="evidence" value="ECO:0007669"/>
    <property type="project" value="TreeGrafter"/>
</dbReference>
<keyword evidence="6" id="KW-0539">Nucleus</keyword>
<keyword evidence="5" id="KW-0862">Zinc</keyword>
<evidence type="ECO:0000313" key="9">
    <source>
        <dbReference type="EMBL" id="CAI2386865.1"/>
    </source>
</evidence>
<gene>
    <name evidence="9" type="ORF">ECRASSUSDP1_LOCUS28490</name>
</gene>
<dbReference type="InterPro" id="IPR050331">
    <property type="entry name" value="Zinc_finger"/>
</dbReference>
<dbReference type="PROSITE" id="PS00028">
    <property type="entry name" value="ZINC_FINGER_C2H2_1"/>
    <property type="match status" value="3"/>
</dbReference>
<dbReference type="FunFam" id="3.30.160.60:FF:000202">
    <property type="entry name" value="Zinc finger protein 574"/>
    <property type="match status" value="1"/>
</dbReference>
<dbReference type="Gene3D" id="3.30.160.60">
    <property type="entry name" value="Classic Zinc Finger"/>
    <property type="match status" value="2"/>
</dbReference>
<evidence type="ECO:0000256" key="2">
    <source>
        <dbReference type="ARBA" id="ARBA00022723"/>
    </source>
</evidence>
<evidence type="ECO:0000256" key="5">
    <source>
        <dbReference type="ARBA" id="ARBA00022833"/>
    </source>
</evidence>
<keyword evidence="4 7" id="KW-0863">Zinc-finger</keyword>
<dbReference type="PANTHER" id="PTHR16515">
    <property type="entry name" value="PR DOMAIN ZINC FINGER PROTEIN"/>
    <property type="match status" value="1"/>
</dbReference>
<organism evidence="9 10">
    <name type="scientific">Euplotes crassus</name>
    <dbReference type="NCBI Taxonomy" id="5936"/>
    <lineage>
        <taxon>Eukaryota</taxon>
        <taxon>Sar</taxon>
        <taxon>Alveolata</taxon>
        <taxon>Ciliophora</taxon>
        <taxon>Intramacronucleata</taxon>
        <taxon>Spirotrichea</taxon>
        <taxon>Hypotrichia</taxon>
        <taxon>Euplotida</taxon>
        <taxon>Euplotidae</taxon>
        <taxon>Moneuplotes</taxon>
    </lineage>
</organism>
<comment type="subcellular location">
    <subcellularLocation>
        <location evidence="1">Nucleus</location>
    </subcellularLocation>
</comment>
<name>A0AAD1Y8Z7_EUPCR</name>
<dbReference type="GO" id="GO:0008270">
    <property type="term" value="F:zinc ion binding"/>
    <property type="evidence" value="ECO:0007669"/>
    <property type="project" value="UniProtKB-KW"/>
</dbReference>
<dbReference type="GO" id="GO:0032502">
    <property type="term" value="P:developmental process"/>
    <property type="evidence" value="ECO:0007669"/>
    <property type="project" value="UniProtKB-ARBA"/>
</dbReference>
<dbReference type="EMBL" id="CAMPGE010029398">
    <property type="protein sequence ID" value="CAI2386865.1"/>
    <property type="molecule type" value="Genomic_DNA"/>
</dbReference>
<comment type="caution">
    <text evidence="9">The sequence shown here is derived from an EMBL/GenBank/DDBJ whole genome shotgun (WGS) entry which is preliminary data.</text>
</comment>
<dbReference type="PROSITE" id="PS50157">
    <property type="entry name" value="ZINC_FINGER_C2H2_2"/>
    <property type="match status" value="3"/>
</dbReference>
<protein>
    <recommendedName>
        <fullName evidence="8">C2H2-type domain-containing protein</fullName>
    </recommendedName>
</protein>
<keyword evidence="10" id="KW-1185">Reference proteome</keyword>
<sequence>MNCNSQVYPDTIPCLVIAEFGDAQSLYAIEQEWPQEPSHNNMYCSLEDQYCLCELFTKRKAFEPVLPPLNKISSSIHAEVKEEEHELNEQSEFESIPKDSNGNPLYSIRSMKRIMMKTQARFHFSCRVNGCKRTFNNLSEMEDHLENHTKIRPYACPLCSKSYTQRGNMIKHRRSHTNPSIDSRKRFVCEFCQKGYTEKYNLKTHQKKFHPEEYTARLRQESHNNLF</sequence>
<dbReference type="InterPro" id="IPR036236">
    <property type="entry name" value="Znf_C2H2_sf"/>
</dbReference>
<dbReference type="InterPro" id="IPR013087">
    <property type="entry name" value="Znf_C2H2_type"/>
</dbReference>
<dbReference type="SMART" id="SM00355">
    <property type="entry name" value="ZnF_C2H2"/>
    <property type="match status" value="3"/>
</dbReference>
<dbReference type="Proteomes" id="UP001295684">
    <property type="component" value="Unassembled WGS sequence"/>
</dbReference>
<feature type="domain" description="C2H2-type" evidence="8">
    <location>
        <begin position="124"/>
        <end position="153"/>
    </location>
</feature>
<dbReference type="PANTHER" id="PTHR16515:SF49">
    <property type="entry name" value="GASTRULA ZINC FINGER PROTEIN XLCGF49.1-LIKE-RELATED"/>
    <property type="match status" value="1"/>
</dbReference>
<evidence type="ECO:0000256" key="1">
    <source>
        <dbReference type="ARBA" id="ARBA00004123"/>
    </source>
</evidence>
<dbReference type="Pfam" id="PF00096">
    <property type="entry name" value="zf-C2H2"/>
    <property type="match status" value="2"/>
</dbReference>
<evidence type="ECO:0000256" key="6">
    <source>
        <dbReference type="ARBA" id="ARBA00023242"/>
    </source>
</evidence>
<reference evidence="9" key="1">
    <citation type="submission" date="2023-07" db="EMBL/GenBank/DDBJ databases">
        <authorList>
            <consortium name="AG Swart"/>
            <person name="Singh M."/>
            <person name="Singh A."/>
            <person name="Seah K."/>
            <person name="Emmerich C."/>
        </authorList>
    </citation>
    <scope>NUCLEOTIDE SEQUENCE</scope>
    <source>
        <strain evidence="9">DP1</strain>
    </source>
</reference>
<proteinExistence type="predicted"/>
<accession>A0AAD1Y8Z7</accession>
<feature type="domain" description="C2H2-type" evidence="8">
    <location>
        <begin position="154"/>
        <end position="181"/>
    </location>
</feature>
<evidence type="ECO:0000256" key="3">
    <source>
        <dbReference type="ARBA" id="ARBA00022737"/>
    </source>
</evidence>
<dbReference type="SUPFAM" id="SSF57667">
    <property type="entry name" value="beta-beta-alpha zinc fingers"/>
    <property type="match status" value="2"/>
</dbReference>
<evidence type="ECO:0000256" key="4">
    <source>
        <dbReference type="ARBA" id="ARBA00022771"/>
    </source>
</evidence>
<feature type="domain" description="C2H2-type" evidence="8">
    <location>
        <begin position="187"/>
        <end position="215"/>
    </location>
</feature>